<dbReference type="NCBIfam" id="NF000812">
    <property type="entry name" value="PRK00061.1-4"/>
    <property type="match status" value="1"/>
</dbReference>
<feature type="binding site" evidence="8">
    <location>
        <begin position="86"/>
        <end position="87"/>
    </location>
    <ligand>
        <name>(2S)-2-hydroxy-3-oxobutyl phosphate</name>
        <dbReference type="ChEBI" id="CHEBI:58830"/>
    </ligand>
</feature>
<dbReference type="InterPro" id="IPR034964">
    <property type="entry name" value="LS"/>
</dbReference>
<dbReference type="CDD" id="cd09209">
    <property type="entry name" value="Lumazine_synthase-I"/>
    <property type="match status" value="1"/>
</dbReference>
<keyword evidence="5 8" id="KW-0808">Transferase</keyword>
<feature type="binding site" evidence="8">
    <location>
        <position position="23"/>
    </location>
    <ligand>
        <name>5-amino-6-(D-ribitylamino)uracil</name>
        <dbReference type="ChEBI" id="CHEBI:15934"/>
    </ligand>
</feature>
<reference evidence="9 10" key="1">
    <citation type="submission" date="2020-01" db="EMBL/GenBank/DDBJ databases">
        <authorList>
            <person name="Gulvik C.A."/>
            <person name="Batra D.G."/>
        </authorList>
    </citation>
    <scope>NUCLEOTIDE SEQUENCE [LARGE SCALE GENOMIC DNA]</scope>
    <source>
        <strain evidence="9 10">W9323</strain>
    </source>
</reference>
<dbReference type="PANTHER" id="PTHR21058">
    <property type="entry name" value="6,7-DIMETHYL-8-RIBITYLLUMAZINE SYNTHASE DMRL SYNTHASE LUMAZINE SYNTHASE"/>
    <property type="match status" value="1"/>
</dbReference>
<feature type="binding site" evidence="8">
    <location>
        <begin position="57"/>
        <end position="59"/>
    </location>
    <ligand>
        <name>5-amino-6-(D-ribitylamino)uracil</name>
        <dbReference type="ChEBI" id="CHEBI:15934"/>
    </ligand>
</feature>
<comment type="function">
    <text evidence="8">Catalyzes the formation of 6,7-dimethyl-8-ribityllumazine by condensation of 5-amino-6-(D-ribitylamino)uracil with 3,4-dihydroxy-2-butanone 4-phosphate. This is the penultimate step in the biosynthesis of riboflavin.</text>
</comment>
<dbReference type="KEGG" id="kpul:GXN76_07175"/>
<evidence type="ECO:0000313" key="9">
    <source>
        <dbReference type="EMBL" id="QKG84276.1"/>
    </source>
</evidence>
<dbReference type="InterPro" id="IPR002180">
    <property type="entry name" value="LS/RS"/>
</dbReference>
<evidence type="ECO:0000256" key="5">
    <source>
        <dbReference type="ARBA" id="ARBA00022679"/>
    </source>
</evidence>
<feature type="binding site" evidence="8">
    <location>
        <position position="114"/>
    </location>
    <ligand>
        <name>5-amino-6-(D-ribitylamino)uracil</name>
        <dbReference type="ChEBI" id="CHEBI:15934"/>
    </ligand>
</feature>
<dbReference type="InterPro" id="IPR036467">
    <property type="entry name" value="LS/RS_sf"/>
</dbReference>
<evidence type="ECO:0000256" key="2">
    <source>
        <dbReference type="ARBA" id="ARBA00007424"/>
    </source>
</evidence>
<dbReference type="EMBL" id="CP048104">
    <property type="protein sequence ID" value="QKG84276.1"/>
    <property type="molecule type" value="Genomic_DNA"/>
</dbReference>
<comment type="pathway">
    <text evidence="1 8">Cofactor biosynthesis; riboflavin biosynthesis; riboflavin from 2-hydroxy-3-oxobutyl phosphate and 5-amino-6-(D-ribitylamino)uracil: step 1/2.</text>
</comment>
<evidence type="ECO:0000313" key="10">
    <source>
        <dbReference type="Proteomes" id="UP000503088"/>
    </source>
</evidence>
<dbReference type="GO" id="GO:0000906">
    <property type="term" value="F:6,7-dimethyl-8-ribityllumazine synthase activity"/>
    <property type="evidence" value="ECO:0007669"/>
    <property type="project" value="UniProtKB-UniRule"/>
</dbReference>
<dbReference type="Pfam" id="PF00885">
    <property type="entry name" value="DMRL_synthase"/>
    <property type="match status" value="1"/>
</dbReference>
<evidence type="ECO:0000256" key="7">
    <source>
        <dbReference type="ARBA" id="ARBA00072606"/>
    </source>
</evidence>
<evidence type="ECO:0000256" key="6">
    <source>
        <dbReference type="ARBA" id="ARBA00048785"/>
    </source>
</evidence>
<accession>A0A7D4C691</accession>
<evidence type="ECO:0000256" key="4">
    <source>
        <dbReference type="ARBA" id="ARBA00022619"/>
    </source>
</evidence>
<comment type="subunit">
    <text evidence="8">Forms an icosahedral capsid composed of 60 subunits, arranged as a dodecamer of pentamers.</text>
</comment>
<dbReference type="HAMAP" id="MF_00178">
    <property type="entry name" value="Lumazine_synth"/>
    <property type="match status" value="1"/>
</dbReference>
<dbReference type="RefSeq" id="WP_173221822.1">
    <property type="nucleotide sequence ID" value="NZ_CP048104.1"/>
</dbReference>
<keyword evidence="10" id="KW-1185">Reference proteome</keyword>
<evidence type="ECO:0000256" key="3">
    <source>
        <dbReference type="ARBA" id="ARBA00012664"/>
    </source>
</evidence>
<comment type="catalytic activity">
    <reaction evidence="6 8">
        <text>(2S)-2-hydroxy-3-oxobutyl phosphate + 5-amino-6-(D-ribitylamino)uracil = 6,7-dimethyl-8-(1-D-ribityl)lumazine + phosphate + 2 H2O + H(+)</text>
        <dbReference type="Rhea" id="RHEA:26152"/>
        <dbReference type="ChEBI" id="CHEBI:15377"/>
        <dbReference type="ChEBI" id="CHEBI:15378"/>
        <dbReference type="ChEBI" id="CHEBI:15934"/>
        <dbReference type="ChEBI" id="CHEBI:43474"/>
        <dbReference type="ChEBI" id="CHEBI:58201"/>
        <dbReference type="ChEBI" id="CHEBI:58830"/>
        <dbReference type="EC" id="2.5.1.78"/>
    </reaction>
</comment>
<dbReference type="GO" id="GO:0005829">
    <property type="term" value="C:cytosol"/>
    <property type="evidence" value="ECO:0007669"/>
    <property type="project" value="TreeGrafter"/>
</dbReference>
<dbReference type="SUPFAM" id="SSF52121">
    <property type="entry name" value="Lumazine synthase"/>
    <property type="match status" value="1"/>
</dbReference>
<keyword evidence="4 8" id="KW-0686">Riboflavin biosynthesis</keyword>
<gene>
    <name evidence="8" type="primary">ribH</name>
    <name evidence="9" type="ORF">GXN76_07175</name>
</gene>
<feature type="binding site" evidence="8">
    <location>
        <position position="128"/>
    </location>
    <ligand>
        <name>(2S)-2-hydroxy-3-oxobutyl phosphate</name>
        <dbReference type="ChEBI" id="CHEBI:58830"/>
    </ligand>
</feature>
<dbReference type="AlphaFoldDB" id="A0A7D4C691"/>
<feature type="active site" description="Proton donor" evidence="8">
    <location>
        <position position="89"/>
    </location>
</feature>
<dbReference type="UniPathway" id="UPA00275">
    <property type="reaction ID" value="UER00404"/>
</dbReference>
<dbReference type="GO" id="GO:0009231">
    <property type="term" value="P:riboflavin biosynthetic process"/>
    <property type="evidence" value="ECO:0007669"/>
    <property type="project" value="UniProtKB-UniRule"/>
</dbReference>
<dbReference type="EC" id="2.5.1.78" evidence="3 8"/>
<comment type="similarity">
    <text evidence="2 8">Belongs to the DMRL synthase family.</text>
</comment>
<sequence length="160" mass="17094">MSNIWEGKLTAQGMHIGIVAARFNAFITEKLVTGAEDALRRHGVDPNQIDIAWVPGAFEIPLIADQMAGSGRYDAVITLGAVIRGATPHFDYVCSEAAKGISATNLKYSVPVIFGLLTVDTIEQAVERAGTKAGNKGWDAAVAGIEMANLQQTLKQKLQK</sequence>
<name>A0A7D4C691_9BACL</name>
<organism evidence="9 10">
    <name type="scientific">Kroppenstedtia pulmonis</name>
    <dbReference type="NCBI Taxonomy" id="1380685"/>
    <lineage>
        <taxon>Bacteria</taxon>
        <taxon>Bacillati</taxon>
        <taxon>Bacillota</taxon>
        <taxon>Bacilli</taxon>
        <taxon>Bacillales</taxon>
        <taxon>Thermoactinomycetaceae</taxon>
        <taxon>Kroppenstedtia</taxon>
    </lineage>
</organism>
<proteinExistence type="inferred from homology"/>
<dbReference type="PANTHER" id="PTHR21058:SF0">
    <property type="entry name" value="6,7-DIMETHYL-8-RIBITYLLUMAZINE SYNTHASE"/>
    <property type="match status" value="1"/>
</dbReference>
<dbReference type="GO" id="GO:0009349">
    <property type="term" value="C:riboflavin synthase complex"/>
    <property type="evidence" value="ECO:0007669"/>
    <property type="project" value="UniProtKB-UniRule"/>
</dbReference>
<protein>
    <recommendedName>
        <fullName evidence="7 8">6,7-dimethyl-8-ribityllumazine synthase</fullName>
        <shortName evidence="8">DMRL synthase</shortName>
        <shortName evidence="8">LS</shortName>
        <shortName evidence="8">Lumazine synthase</shortName>
        <ecNumber evidence="3 8">2.5.1.78</ecNumber>
    </recommendedName>
</protein>
<evidence type="ECO:0000256" key="8">
    <source>
        <dbReference type="HAMAP-Rule" id="MF_00178"/>
    </source>
</evidence>
<dbReference type="FunFam" id="3.40.50.960:FF:000001">
    <property type="entry name" value="6,7-dimethyl-8-ribityllumazine synthase"/>
    <property type="match status" value="1"/>
</dbReference>
<evidence type="ECO:0000256" key="1">
    <source>
        <dbReference type="ARBA" id="ARBA00004917"/>
    </source>
</evidence>
<dbReference type="Proteomes" id="UP000503088">
    <property type="component" value="Chromosome"/>
</dbReference>
<dbReference type="Gene3D" id="3.40.50.960">
    <property type="entry name" value="Lumazine/riboflavin synthase"/>
    <property type="match status" value="1"/>
</dbReference>
<dbReference type="NCBIfam" id="TIGR00114">
    <property type="entry name" value="lumazine-synth"/>
    <property type="match status" value="1"/>
</dbReference>
<feature type="binding site" evidence="8">
    <location>
        <begin position="81"/>
        <end position="83"/>
    </location>
    <ligand>
        <name>5-amino-6-(D-ribitylamino)uracil</name>
        <dbReference type="ChEBI" id="CHEBI:15934"/>
    </ligand>
</feature>